<comment type="similarity">
    <text evidence="2">Belongs to the TrkH potassium transport family.</text>
</comment>
<dbReference type="GO" id="GO:0005886">
    <property type="term" value="C:plasma membrane"/>
    <property type="evidence" value="ECO:0007669"/>
    <property type="project" value="UniProtKB-SubCell"/>
</dbReference>
<comment type="caution">
    <text evidence="10">The sequence shown here is derived from an EMBL/GenBank/DDBJ whole genome shotgun (WGS) entry which is preliminary data.</text>
</comment>
<dbReference type="InterPro" id="IPR003445">
    <property type="entry name" value="Cat_transpt"/>
</dbReference>
<accession>A0A938XT05</accession>
<keyword evidence="4" id="KW-1003">Cell membrane</keyword>
<dbReference type="RefSeq" id="WP_204700479.1">
    <property type="nucleotide sequence ID" value="NZ_JAFBDQ010000002.1"/>
</dbReference>
<evidence type="ECO:0000256" key="9">
    <source>
        <dbReference type="SAM" id="Phobius"/>
    </source>
</evidence>
<dbReference type="EMBL" id="JAFBDQ010000002">
    <property type="protein sequence ID" value="MBM7555761.1"/>
    <property type="molecule type" value="Genomic_DNA"/>
</dbReference>
<evidence type="ECO:0000256" key="4">
    <source>
        <dbReference type="ARBA" id="ARBA00022475"/>
    </source>
</evidence>
<evidence type="ECO:0000256" key="2">
    <source>
        <dbReference type="ARBA" id="ARBA00009137"/>
    </source>
</evidence>
<evidence type="ECO:0000256" key="6">
    <source>
        <dbReference type="ARBA" id="ARBA00022989"/>
    </source>
</evidence>
<feature type="transmembrane region" description="Helical" evidence="9">
    <location>
        <begin position="45"/>
        <end position="67"/>
    </location>
</feature>
<dbReference type="PANTHER" id="PTHR32024">
    <property type="entry name" value="TRK SYSTEM POTASSIUM UPTAKE PROTEIN TRKG-RELATED"/>
    <property type="match status" value="1"/>
</dbReference>
<reference evidence="10" key="1">
    <citation type="submission" date="2021-01" db="EMBL/GenBank/DDBJ databases">
        <title>Genomic Encyclopedia of Type Strains, Phase IV (KMG-IV): sequencing the most valuable type-strain genomes for metagenomic binning, comparative biology and taxonomic classification.</title>
        <authorList>
            <person name="Goeker M."/>
        </authorList>
    </citation>
    <scope>NUCLEOTIDE SEQUENCE</scope>
    <source>
        <strain evidence="10">DSM 23230</strain>
    </source>
</reference>
<sequence>MLNIWRLNNKSKIIKVKRPKSTTDYQCGKKIELSPDYARVTLSYVALYIFTFLIGVFVFVAAGYPVVDAMFEYASTLSTIGLSVGITSAEMPTFLKIVQIITMWFGRLEFIAIIIAVLKMTTSFYDSDVVVENNTHSV</sequence>
<keyword evidence="3" id="KW-0813">Transport</keyword>
<dbReference type="Proteomes" id="UP000774000">
    <property type="component" value="Unassembled WGS sequence"/>
</dbReference>
<keyword evidence="7" id="KW-0406">Ion transport</keyword>
<evidence type="ECO:0000256" key="3">
    <source>
        <dbReference type="ARBA" id="ARBA00022448"/>
    </source>
</evidence>
<gene>
    <name evidence="10" type="ORF">JOC47_000586</name>
</gene>
<keyword evidence="6 9" id="KW-1133">Transmembrane helix</keyword>
<evidence type="ECO:0000313" key="11">
    <source>
        <dbReference type="Proteomes" id="UP000774000"/>
    </source>
</evidence>
<comment type="subcellular location">
    <subcellularLocation>
        <location evidence="1">Cell membrane</location>
        <topology evidence="1">Multi-pass membrane protein</topology>
    </subcellularLocation>
</comment>
<keyword evidence="5 9" id="KW-0812">Transmembrane</keyword>
<dbReference type="PANTHER" id="PTHR32024:SF2">
    <property type="entry name" value="TRK SYSTEM POTASSIUM UPTAKE PROTEIN TRKG-RELATED"/>
    <property type="match status" value="1"/>
</dbReference>
<dbReference type="GO" id="GO:0008324">
    <property type="term" value="F:monoatomic cation transmembrane transporter activity"/>
    <property type="evidence" value="ECO:0007669"/>
    <property type="project" value="InterPro"/>
</dbReference>
<keyword evidence="11" id="KW-1185">Reference proteome</keyword>
<evidence type="ECO:0000256" key="5">
    <source>
        <dbReference type="ARBA" id="ARBA00022692"/>
    </source>
</evidence>
<feature type="transmembrane region" description="Helical" evidence="9">
    <location>
        <begin position="97"/>
        <end position="118"/>
    </location>
</feature>
<keyword evidence="8 9" id="KW-0472">Membrane</keyword>
<evidence type="ECO:0000256" key="1">
    <source>
        <dbReference type="ARBA" id="ARBA00004651"/>
    </source>
</evidence>
<dbReference type="GO" id="GO:0030001">
    <property type="term" value="P:metal ion transport"/>
    <property type="evidence" value="ECO:0007669"/>
    <property type="project" value="UniProtKB-ARBA"/>
</dbReference>
<dbReference type="Pfam" id="PF02386">
    <property type="entry name" value="TrkH"/>
    <property type="match status" value="1"/>
</dbReference>
<dbReference type="AlphaFoldDB" id="A0A938XT05"/>
<organism evidence="10 11">
    <name type="scientific">Halanaerobacter jeridensis</name>
    <dbReference type="NCBI Taxonomy" id="706427"/>
    <lineage>
        <taxon>Bacteria</taxon>
        <taxon>Bacillati</taxon>
        <taxon>Bacillota</taxon>
        <taxon>Clostridia</taxon>
        <taxon>Halanaerobiales</taxon>
        <taxon>Halobacteroidaceae</taxon>
        <taxon>Halanaerobacter</taxon>
    </lineage>
</organism>
<protein>
    <submittedName>
        <fullName evidence="10">Trk-type K+ transport system membrane component</fullName>
    </submittedName>
</protein>
<proteinExistence type="inferred from homology"/>
<evidence type="ECO:0000256" key="7">
    <source>
        <dbReference type="ARBA" id="ARBA00023065"/>
    </source>
</evidence>
<evidence type="ECO:0000313" key="10">
    <source>
        <dbReference type="EMBL" id="MBM7555761.1"/>
    </source>
</evidence>
<evidence type="ECO:0000256" key="8">
    <source>
        <dbReference type="ARBA" id="ARBA00023136"/>
    </source>
</evidence>
<name>A0A938XT05_9FIRM</name>